<reference evidence="2" key="1">
    <citation type="submission" date="2018-04" db="EMBL/GenBank/DDBJ databases">
        <title>Whole genome sequencing of Hypsizygus marmoreus.</title>
        <authorList>
            <person name="Choi I.-G."/>
            <person name="Min B."/>
            <person name="Kim J.-G."/>
            <person name="Kim S."/>
            <person name="Oh Y.-L."/>
            <person name="Kong W.-S."/>
            <person name="Park H."/>
            <person name="Jeong J."/>
            <person name="Song E.-S."/>
        </authorList>
    </citation>
    <scope>NUCLEOTIDE SEQUENCE [LARGE SCALE GENOMIC DNA]</scope>
    <source>
        <strain evidence="2">51987-8</strain>
    </source>
</reference>
<dbReference type="InParanoid" id="A0A369JDI6"/>
<dbReference type="Proteomes" id="UP000076154">
    <property type="component" value="Unassembled WGS sequence"/>
</dbReference>
<dbReference type="EMBL" id="LUEZ02000110">
    <property type="protein sequence ID" value="RDB17494.1"/>
    <property type="molecule type" value="Genomic_DNA"/>
</dbReference>
<gene>
    <name evidence="2" type="ORF">Hypma_000996</name>
</gene>
<evidence type="ECO:0000313" key="3">
    <source>
        <dbReference type="Proteomes" id="UP000076154"/>
    </source>
</evidence>
<accession>A0A369JDI6</accession>
<feature type="compositionally biased region" description="Low complexity" evidence="1">
    <location>
        <begin position="38"/>
        <end position="47"/>
    </location>
</feature>
<proteinExistence type="predicted"/>
<evidence type="ECO:0000256" key="1">
    <source>
        <dbReference type="SAM" id="MobiDB-lite"/>
    </source>
</evidence>
<protein>
    <submittedName>
        <fullName evidence="2">Uncharacterized protein</fullName>
    </submittedName>
</protein>
<evidence type="ECO:0000313" key="2">
    <source>
        <dbReference type="EMBL" id="RDB17494.1"/>
    </source>
</evidence>
<name>A0A369JDI6_HYPMA</name>
<organism evidence="2 3">
    <name type="scientific">Hypsizygus marmoreus</name>
    <name type="common">White beech mushroom</name>
    <name type="synonym">Agaricus marmoreus</name>
    <dbReference type="NCBI Taxonomy" id="39966"/>
    <lineage>
        <taxon>Eukaryota</taxon>
        <taxon>Fungi</taxon>
        <taxon>Dikarya</taxon>
        <taxon>Basidiomycota</taxon>
        <taxon>Agaricomycotina</taxon>
        <taxon>Agaricomycetes</taxon>
        <taxon>Agaricomycetidae</taxon>
        <taxon>Agaricales</taxon>
        <taxon>Tricholomatineae</taxon>
        <taxon>Lyophyllaceae</taxon>
        <taxon>Hypsizygus</taxon>
    </lineage>
</organism>
<feature type="region of interest" description="Disordered" evidence="1">
    <location>
        <begin position="34"/>
        <end position="56"/>
    </location>
</feature>
<dbReference type="AlphaFoldDB" id="A0A369JDI6"/>
<sequence length="165" mass="18571">MFEIGIHNISLARILKGSISRSWLSDRGLSDFPTPVNSRTPSSSSGRSRARRWNDDNKGNPELLDRYYSEYRGSNDYLILTFVFFLGHDLDYARISPVFLGKDACKMPRHHMCSTLSGYSRVTCQHRGRLATGFLRAYERIREVSAGDAVSQAITSGILLTGSKF</sequence>
<keyword evidence="3" id="KW-1185">Reference proteome</keyword>
<comment type="caution">
    <text evidence="2">The sequence shown here is derived from an EMBL/GenBank/DDBJ whole genome shotgun (WGS) entry which is preliminary data.</text>
</comment>